<dbReference type="Gene3D" id="3.30.450.40">
    <property type="match status" value="1"/>
</dbReference>
<keyword evidence="7" id="KW-1185">Reference proteome</keyword>
<evidence type="ECO:0000259" key="4">
    <source>
        <dbReference type="PROSITE" id="PS51077"/>
    </source>
</evidence>
<dbReference type="InterPro" id="IPR036388">
    <property type="entry name" value="WH-like_DNA-bd_sf"/>
</dbReference>
<feature type="domain" description="HTH iclR-type" evidence="4">
    <location>
        <begin position="25"/>
        <end position="86"/>
    </location>
</feature>
<sequence>MVLSKSSEIQTEARNAEAGNQVASVPALRRTVLILDLIANVDAPMSAAEITRSLKLPKSTVHGLLTVMMELALIVRNSDGTYRIGPHTMRWANGFLSKMDIVSIFNEYFAQDTAFRHYTMTLTVLDHRDVVYIGCRNSDQPLGQTFRIGMRLPAPFTATGKILLSEMSEARLRHLFDSEFPAAMTSRSAKNLEQLMVELAATRERGFSIDDGQVSEGMICIGSAVRDHTGQIIAGIATSLMRTEASIEVVSDMGKTIGIAANNLSQQLGGK</sequence>
<keyword evidence="1" id="KW-0805">Transcription regulation</keyword>
<dbReference type="AlphaFoldDB" id="A0A4R3NCH3"/>
<feature type="domain" description="IclR-ED" evidence="5">
    <location>
        <begin position="87"/>
        <end position="270"/>
    </location>
</feature>
<proteinExistence type="predicted"/>
<dbReference type="InterPro" id="IPR014757">
    <property type="entry name" value="Tscrpt_reg_IclR_C"/>
</dbReference>
<dbReference type="PANTHER" id="PTHR30136:SF24">
    <property type="entry name" value="HTH-TYPE TRANSCRIPTIONAL REPRESSOR ALLR"/>
    <property type="match status" value="1"/>
</dbReference>
<accession>A0A4R3NCH3</accession>
<dbReference type="PROSITE" id="PS51077">
    <property type="entry name" value="HTH_ICLR"/>
    <property type="match status" value="1"/>
</dbReference>
<dbReference type="SMART" id="SM00346">
    <property type="entry name" value="HTH_ICLR"/>
    <property type="match status" value="1"/>
</dbReference>
<dbReference type="InterPro" id="IPR005471">
    <property type="entry name" value="Tscrpt_reg_IclR_N"/>
</dbReference>
<dbReference type="Gene3D" id="1.10.10.10">
    <property type="entry name" value="Winged helix-like DNA-binding domain superfamily/Winged helix DNA-binding domain"/>
    <property type="match status" value="1"/>
</dbReference>
<evidence type="ECO:0000313" key="7">
    <source>
        <dbReference type="Proteomes" id="UP000295097"/>
    </source>
</evidence>
<dbReference type="Pfam" id="PF01614">
    <property type="entry name" value="IclR_C"/>
    <property type="match status" value="1"/>
</dbReference>
<dbReference type="InterPro" id="IPR036390">
    <property type="entry name" value="WH_DNA-bd_sf"/>
</dbReference>
<evidence type="ECO:0000256" key="1">
    <source>
        <dbReference type="ARBA" id="ARBA00023015"/>
    </source>
</evidence>
<dbReference type="InterPro" id="IPR029016">
    <property type="entry name" value="GAF-like_dom_sf"/>
</dbReference>
<evidence type="ECO:0000259" key="5">
    <source>
        <dbReference type="PROSITE" id="PS51078"/>
    </source>
</evidence>
<evidence type="ECO:0000256" key="2">
    <source>
        <dbReference type="ARBA" id="ARBA00023125"/>
    </source>
</evidence>
<dbReference type="SUPFAM" id="SSF55781">
    <property type="entry name" value="GAF domain-like"/>
    <property type="match status" value="1"/>
</dbReference>
<dbReference type="InterPro" id="IPR050707">
    <property type="entry name" value="HTH_MetabolicPath_Reg"/>
</dbReference>
<name>A0A4R3NCH3_9HYPH</name>
<dbReference type="OrthoDB" id="6057486at2"/>
<dbReference type="GO" id="GO:0003677">
    <property type="term" value="F:DNA binding"/>
    <property type="evidence" value="ECO:0007669"/>
    <property type="project" value="UniProtKB-KW"/>
</dbReference>
<protein>
    <submittedName>
        <fullName evidence="6">IclR family transcriptional regulator</fullName>
    </submittedName>
</protein>
<keyword evidence="3" id="KW-0804">Transcription</keyword>
<dbReference type="PANTHER" id="PTHR30136">
    <property type="entry name" value="HELIX-TURN-HELIX TRANSCRIPTIONAL REGULATOR, ICLR FAMILY"/>
    <property type="match status" value="1"/>
</dbReference>
<organism evidence="6 7">
    <name type="scientific">Martelella mediterranea</name>
    <dbReference type="NCBI Taxonomy" id="293089"/>
    <lineage>
        <taxon>Bacteria</taxon>
        <taxon>Pseudomonadati</taxon>
        <taxon>Pseudomonadota</taxon>
        <taxon>Alphaproteobacteria</taxon>
        <taxon>Hyphomicrobiales</taxon>
        <taxon>Aurantimonadaceae</taxon>
        <taxon>Martelella</taxon>
    </lineage>
</organism>
<evidence type="ECO:0000313" key="6">
    <source>
        <dbReference type="EMBL" id="TCT28178.1"/>
    </source>
</evidence>
<dbReference type="Pfam" id="PF09339">
    <property type="entry name" value="HTH_IclR"/>
    <property type="match status" value="1"/>
</dbReference>
<comment type="caution">
    <text evidence="6">The sequence shown here is derived from an EMBL/GenBank/DDBJ whole genome shotgun (WGS) entry which is preliminary data.</text>
</comment>
<dbReference type="GO" id="GO:0003700">
    <property type="term" value="F:DNA-binding transcription factor activity"/>
    <property type="evidence" value="ECO:0007669"/>
    <property type="project" value="TreeGrafter"/>
</dbReference>
<dbReference type="GO" id="GO:0045892">
    <property type="term" value="P:negative regulation of DNA-templated transcription"/>
    <property type="evidence" value="ECO:0007669"/>
    <property type="project" value="TreeGrafter"/>
</dbReference>
<keyword evidence="2" id="KW-0238">DNA-binding</keyword>
<evidence type="ECO:0000256" key="3">
    <source>
        <dbReference type="ARBA" id="ARBA00023163"/>
    </source>
</evidence>
<dbReference type="Proteomes" id="UP000295097">
    <property type="component" value="Unassembled WGS sequence"/>
</dbReference>
<dbReference type="PROSITE" id="PS51078">
    <property type="entry name" value="ICLR_ED"/>
    <property type="match status" value="1"/>
</dbReference>
<dbReference type="EMBL" id="SMAR01000065">
    <property type="protein sequence ID" value="TCT28178.1"/>
    <property type="molecule type" value="Genomic_DNA"/>
</dbReference>
<reference evidence="6 7" key="1">
    <citation type="submission" date="2019-03" db="EMBL/GenBank/DDBJ databases">
        <title>Freshwater and sediment microbial communities from various areas in North America, analyzing microbe dynamics in response to fracking.</title>
        <authorList>
            <person name="Lamendella R."/>
        </authorList>
    </citation>
    <scope>NUCLEOTIDE SEQUENCE [LARGE SCALE GENOMIC DNA]</scope>
    <source>
        <strain evidence="6 7">175.2</strain>
    </source>
</reference>
<gene>
    <name evidence="6" type="ORF">EDC90_10656</name>
</gene>
<dbReference type="RefSeq" id="WP_132314276.1">
    <property type="nucleotide sequence ID" value="NZ_SMAR01000065.1"/>
</dbReference>
<dbReference type="SUPFAM" id="SSF46785">
    <property type="entry name" value="Winged helix' DNA-binding domain"/>
    <property type="match status" value="1"/>
</dbReference>